<dbReference type="AlphaFoldDB" id="A0AAV9PKH4"/>
<dbReference type="InterPro" id="IPR052523">
    <property type="entry name" value="Trichothecene_AcTrans"/>
</dbReference>
<organism evidence="2 3">
    <name type="scientific">Saxophila tyrrhenica</name>
    <dbReference type="NCBI Taxonomy" id="1690608"/>
    <lineage>
        <taxon>Eukaryota</taxon>
        <taxon>Fungi</taxon>
        <taxon>Dikarya</taxon>
        <taxon>Ascomycota</taxon>
        <taxon>Pezizomycotina</taxon>
        <taxon>Dothideomycetes</taxon>
        <taxon>Dothideomycetidae</taxon>
        <taxon>Mycosphaerellales</taxon>
        <taxon>Extremaceae</taxon>
        <taxon>Saxophila</taxon>
    </lineage>
</organism>
<gene>
    <name evidence="2" type="ORF">LTR77_002138</name>
</gene>
<keyword evidence="3" id="KW-1185">Reference proteome</keyword>
<dbReference type="Pfam" id="PF13508">
    <property type="entry name" value="Acetyltransf_7"/>
    <property type="match status" value="1"/>
</dbReference>
<comment type="caution">
    <text evidence="2">The sequence shown here is derived from an EMBL/GenBank/DDBJ whole genome shotgun (WGS) entry which is preliminary data.</text>
</comment>
<dbReference type="GeneID" id="89923485"/>
<dbReference type="CDD" id="cd04301">
    <property type="entry name" value="NAT_SF"/>
    <property type="match status" value="1"/>
</dbReference>
<accession>A0AAV9PKH4</accession>
<dbReference type="Gene3D" id="3.40.630.30">
    <property type="match status" value="1"/>
</dbReference>
<evidence type="ECO:0000313" key="2">
    <source>
        <dbReference type="EMBL" id="KAK5173457.1"/>
    </source>
</evidence>
<dbReference type="RefSeq" id="XP_064662152.1">
    <property type="nucleotide sequence ID" value="XM_064799397.1"/>
</dbReference>
<dbReference type="PROSITE" id="PS51186">
    <property type="entry name" value="GNAT"/>
    <property type="match status" value="1"/>
</dbReference>
<reference evidence="2 3" key="1">
    <citation type="submission" date="2023-08" db="EMBL/GenBank/DDBJ databases">
        <title>Black Yeasts Isolated from many extreme environments.</title>
        <authorList>
            <person name="Coleine C."/>
            <person name="Stajich J.E."/>
            <person name="Selbmann L."/>
        </authorList>
    </citation>
    <scope>NUCLEOTIDE SEQUENCE [LARGE SCALE GENOMIC DNA]</scope>
    <source>
        <strain evidence="2 3">CCFEE 5935</strain>
    </source>
</reference>
<protein>
    <recommendedName>
        <fullName evidence="1">N-acetyltransferase domain-containing protein</fullName>
    </recommendedName>
</protein>
<evidence type="ECO:0000313" key="3">
    <source>
        <dbReference type="Proteomes" id="UP001337655"/>
    </source>
</evidence>
<dbReference type="SUPFAM" id="SSF55729">
    <property type="entry name" value="Acyl-CoA N-acyltransferases (Nat)"/>
    <property type="match status" value="1"/>
</dbReference>
<feature type="domain" description="N-acetyltransferase" evidence="1">
    <location>
        <begin position="59"/>
        <end position="192"/>
    </location>
</feature>
<sequence>MGLMYPNGYTQPAREWAMNNLHEEVRKKPDQNKVMKVIDHDLPDDNSNRKMVGLSWWKVFPKQRTQADLDAEAKESKERGMPPDANHALLEEFRGNIMDYKKEILGTQPYVLLSILAVVPEYQRKGVGSILLDWGSKQADELGLHSYLEASPMGRPLYERKGYEKVREFEFDARKWGHHEDIEHVCMLRPARDANGKA</sequence>
<dbReference type="GO" id="GO:0016747">
    <property type="term" value="F:acyltransferase activity, transferring groups other than amino-acyl groups"/>
    <property type="evidence" value="ECO:0007669"/>
    <property type="project" value="InterPro"/>
</dbReference>
<evidence type="ECO:0000259" key="1">
    <source>
        <dbReference type="PROSITE" id="PS51186"/>
    </source>
</evidence>
<dbReference type="InterPro" id="IPR016181">
    <property type="entry name" value="Acyl_CoA_acyltransferase"/>
</dbReference>
<dbReference type="Proteomes" id="UP001337655">
    <property type="component" value="Unassembled WGS sequence"/>
</dbReference>
<dbReference type="EMBL" id="JAVRRT010000003">
    <property type="protein sequence ID" value="KAK5173457.1"/>
    <property type="molecule type" value="Genomic_DNA"/>
</dbReference>
<dbReference type="PANTHER" id="PTHR42791:SF14">
    <property type="entry name" value="N-ACETYLTRANSFERASE DOMAIN-CONTAINING PROTEIN"/>
    <property type="match status" value="1"/>
</dbReference>
<name>A0AAV9PKH4_9PEZI</name>
<dbReference type="PANTHER" id="PTHR42791">
    <property type="entry name" value="GNAT FAMILY ACETYLTRANSFERASE"/>
    <property type="match status" value="1"/>
</dbReference>
<proteinExistence type="predicted"/>
<dbReference type="InterPro" id="IPR000182">
    <property type="entry name" value="GNAT_dom"/>
</dbReference>